<evidence type="ECO:0000313" key="1">
    <source>
        <dbReference type="EMBL" id="PTE15903.1"/>
    </source>
</evidence>
<keyword evidence="2" id="KW-1185">Reference proteome</keyword>
<accession>A0A2T4JDJ2</accession>
<dbReference type="AlphaFoldDB" id="A0A2T4JDJ2"/>
<organism evidence="1 2">
    <name type="scientific">Fuscovulum blasticum DSM 2131</name>
    <dbReference type="NCBI Taxonomy" id="1188250"/>
    <lineage>
        <taxon>Bacteria</taxon>
        <taxon>Pseudomonadati</taxon>
        <taxon>Pseudomonadota</taxon>
        <taxon>Alphaproteobacteria</taxon>
        <taxon>Rhodobacterales</taxon>
        <taxon>Paracoccaceae</taxon>
        <taxon>Pseudogemmobacter</taxon>
    </lineage>
</organism>
<dbReference type="RefSeq" id="WP_107671911.1">
    <property type="nucleotide sequence ID" value="NZ_PZKE01000002.1"/>
</dbReference>
<name>A0A2T4JDJ2_FUSBL</name>
<comment type="caution">
    <text evidence="1">The sequence shown here is derived from an EMBL/GenBank/DDBJ whole genome shotgun (WGS) entry which is preliminary data.</text>
</comment>
<sequence>MTDIVEVMTESGTVVEVITGLVGPRGRSAYGVAQDAGFAGTEAEWLSSLIGPVGRSAYRVAQDAGFAGTEAEWLSSLIGPTGRSAYQVALDTGFAGTEAEWLSSLIGPAGRSAYEIALDAGFPGTEAEWQESLVGPPGRSAYRVALDAGFVGTEAEWLESLNARPAFVDYVGFEAPTADSGATTSLLFDDDGRALVVWRDAAVAADAGVDMYMSRDWWDRAAPEIGPIVDSVLETPIQTVHGAGLYEVVTDAAGQALIVWRTEASESDSGLDAHMSRAFWDRGAAKMRSSVSTTALHAITGNGQSLLVGGDFAGSGLTAPALLARAMPGTTLMLAGMVRGDGVPVDTVAGPGSPGYNEAVPATGLTTAAVGTTVTAAWPLAAAISLYRMEAGLPLVPVVTQAHGIAGIPIEDIDDDTTTGTGSLTVWNNLRYFYQQMVAVAAAQGKSLYVPWHQWVHGTSAKSYPAGAYLTQLWQYTADMRALLASIGALGPATLLVSQSGGDANTSQPGEDWHVCDEQLQFCEMGGGVLTTPEYAYQIADNNVHPDAVWTVQSAEVQARAAVETEAGRPWTIRRPKPSLIGSTLILDYDSLRPGEYLAAHDPARYGGQGIDGWLGYEVEGATITDLAIRGRTVALTCSAPPTAVRYALQRQDCTGFAGNKWSAHRGLLRTSDVWPSKLLPGTMLYRWATNFRIAF</sequence>
<gene>
    <name evidence="1" type="ORF">C5F44_02370</name>
</gene>
<evidence type="ECO:0000313" key="2">
    <source>
        <dbReference type="Proteomes" id="UP000241362"/>
    </source>
</evidence>
<dbReference type="EMBL" id="PZKE01000002">
    <property type="protein sequence ID" value="PTE15903.1"/>
    <property type="molecule type" value="Genomic_DNA"/>
</dbReference>
<protein>
    <submittedName>
        <fullName evidence="1">Uncharacterized protein</fullName>
    </submittedName>
</protein>
<proteinExistence type="predicted"/>
<dbReference type="Proteomes" id="UP000241362">
    <property type="component" value="Unassembled WGS sequence"/>
</dbReference>
<reference evidence="1 2" key="1">
    <citation type="submission" date="2018-03" db="EMBL/GenBank/DDBJ databases">
        <title>Rhodobacter blasticus.</title>
        <authorList>
            <person name="Meyer T.E."/>
            <person name="Miller S."/>
            <person name="Lodha T."/>
            <person name="Gandham S."/>
            <person name="Chintalapati S."/>
            <person name="Chintalapati V.R."/>
        </authorList>
    </citation>
    <scope>NUCLEOTIDE SEQUENCE [LARGE SCALE GENOMIC DNA]</scope>
    <source>
        <strain evidence="1 2">DSM 2131</strain>
    </source>
</reference>